<evidence type="ECO:0000256" key="5">
    <source>
        <dbReference type="ARBA" id="ARBA00023136"/>
    </source>
</evidence>
<accession>A0AA37Q0G7</accession>
<dbReference type="PANTHER" id="PTHR30572:SF4">
    <property type="entry name" value="ABC TRANSPORTER PERMEASE YTRF"/>
    <property type="match status" value="1"/>
</dbReference>
<feature type="transmembrane region" description="Helical" evidence="7">
    <location>
        <begin position="20"/>
        <end position="40"/>
    </location>
</feature>
<keyword evidence="2" id="KW-1003">Cell membrane</keyword>
<feature type="domain" description="ABC3 transporter permease C-terminal" evidence="8">
    <location>
        <begin position="272"/>
        <end position="393"/>
    </location>
</feature>
<feature type="transmembrane region" description="Helical" evidence="7">
    <location>
        <begin position="269"/>
        <end position="293"/>
    </location>
</feature>
<organism evidence="10 11">
    <name type="scientific">Roseisolibacter agri</name>
    <dbReference type="NCBI Taxonomy" id="2014610"/>
    <lineage>
        <taxon>Bacteria</taxon>
        <taxon>Pseudomonadati</taxon>
        <taxon>Gemmatimonadota</taxon>
        <taxon>Gemmatimonadia</taxon>
        <taxon>Gemmatimonadales</taxon>
        <taxon>Gemmatimonadaceae</taxon>
        <taxon>Roseisolibacter</taxon>
    </lineage>
</organism>
<dbReference type="EMBL" id="BRXS01000001">
    <property type="protein sequence ID" value="GLC24244.1"/>
    <property type="molecule type" value="Genomic_DNA"/>
</dbReference>
<protein>
    <submittedName>
        <fullName evidence="10">ABC transporter permease</fullName>
    </submittedName>
</protein>
<comment type="similarity">
    <text evidence="6">Belongs to the ABC-4 integral membrane protein family.</text>
</comment>
<evidence type="ECO:0000313" key="11">
    <source>
        <dbReference type="Proteomes" id="UP001161325"/>
    </source>
</evidence>
<keyword evidence="11" id="KW-1185">Reference proteome</keyword>
<evidence type="ECO:0000259" key="8">
    <source>
        <dbReference type="Pfam" id="PF02687"/>
    </source>
</evidence>
<dbReference type="PANTHER" id="PTHR30572">
    <property type="entry name" value="MEMBRANE COMPONENT OF TRANSPORTER-RELATED"/>
    <property type="match status" value="1"/>
</dbReference>
<proteinExistence type="inferred from homology"/>
<dbReference type="GO" id="GO:0005886">
    <property type="term" value="C:plasma membrane"/>
    <property type="evidence" value="ECO:0007669"/>
    <property type="project" value="UniProtKB-SubCell"/>
</dbReference>
<dbReference type="Proteomes" id="UP001161325">
    <property type="component" value="Unassembled WGS sequence"/>
</dbReference>
<dbReference type="Pfam" id="PF02687">
    <property type="entry name" value="FtsX"/>
    <property type="match status" value="1"/>
</dbReference>
<dbReference type="InterPro" id="IPR025857">
    <property type="entry name" value="MacB_PCD"/>
</dbReference>
<evidence type="ECO:0000256" key="6">
    <source>
        <dbReference type="ARBA" id="ARBA00038076"/>
    </source>
</evidence>
<reference evidence="10" key="1">
    <citation type="submission" date="2022-08" db="EMBL/GenBank/DDBJ databases">
        <title>Draft genome sequencing of Roseisolibacter agri AW1220.</title>
        <authorList>
            <person name="Tobiishi Y."/>
            <person name="Tonouchi A."/>
        </authorList>
    </citation>
    <scope>NUCLEOTIDE SEQUENCE</scope>
    <source>
        <strain evidence="10">AW1220</strain>
    </source>
</reference>
<evidence type="ECO:0000256" key="4">
    <source>
        <dbReference type="ARBA" id="ARBA00022989"/>
    </source>
</evidence>
<dbReference type="InterPro" id="IPR050250">
    <property type="entry name" value="Macrolide_Exporter_MacB"/>
</dbReference>
<comment type="subcellular location">
    <subcellularLocation>
        <location evidence="1">Cell membrane</location>
        <topology evidence="1">Multi-pass membrane protein</topology>
    </subcellularLocation>
</comment>
<keyword evidence="3 7" id="KW-0812">Transmembrane</keyword>
<dbReference type="AlphaFoldDB" id="A0AA37Q0G7"/>
<dbReference type="RefSeq" id="WP_284348692.1">
    <property type="nucleotide sequence ID" value="NZ_BRXS01000001.1"/>
</dbReference>
<evidence type="ECO:0000313" key="10">
    <source>
        <dbReference type="EMBL" id="GLC24244.1"/>
    </source>
</evidence>
<evidence type="ECO:0000256" key="3">
    <source>
        <dbReference type="ARBA" id="ARBA00022692"/>
    </source>
</evidence>
<gene>
    <name evidence="10" type="ORF">rosag_07570</name>
</gene>
<feature type="transmembrane region" description="Helical" evidence="7">
    <location>
        <begin position="366"/>
        <end position="384"/>
    </location>
</feature>
<comment type="caution">
    <text evidence="10">The sequence shown here is derived from an EMBL/GenBank/DDBJ whole genome shotgun (WGS) entry which is preliminary data.</text>
</comment>
<dbReference type="GO" id="GO:0022857">
    <property type="term" value="F:transmembrane transporter activity"/>
    <property type="evidence" value="ECO:0007669"/>
    <property type="project" value="TreeGrafter"/>
</dbReference>
<name>A0AA37Q0G7_9BACT</name>
<evidence type="ECO:0000256" key="2">
    <source>
        <dbReference type="ARBA" id="ARBA00022475"/>
    </source>
</evidence>
<feature type="transmembrane region" description="Helical" evidence="7">
    <location>
        <begin position="313"/>
        <end position="335"/>
    </location>
</feature>
<evidence type="ECO:0000259" key="9">
    <source>
        <dbReference type="Pfam" id="PF12704"/>
    </source>
</evidence>
<evidence type="ECO:0000256" key="7">
    <source>
        <dbReference type="SAM" id="Phobius"/>
    </source>
</evidence>
<keyword evidence="5 7" id="KW-0472">Membrane</keyword>
<sequence length="404" mass="41947">MRLTLAAAALVRHRTRTLLAILGVAVSAALLLDMVMLAGGMRESFGDLLMVRGYQLRLAPKGTLPFDSEATIAGAAELVAALRARPDIAAVSPVLGGQLHVLAAGAGDAAGTAPPRAVTFALGIEPAVQGDYERTGGADVARADQVVANDAFLRAARAQVGDTIDVAAGFDPQLRAYAARRRVAIVGTARFFYMPAGQAAVALPLATLQGLRGPEGHDRVSLLMARVRDGADVEAVRAAIERTQPRVSAISTATALAQVEQRLSYFRQLAFVLGAISLVIGFLLVTTLVTVSVNERVGEIAVLRAIGVSRLHVVQQIVIEGAALSLTGAALGLALGLVTARYLNAILADFPGLPAAFEFFVFQPAAAWRALGLLVLSGIAAGVYPSWRAASLPIAGTLREEAVG</sequence>
<dbReference type="Pfam" id="PF12704">
    <property type="entry name" value="MacB_PCD"/>
    <property type="match status" value="1"/>
</dbReference>
<dbReference type="InterPro" id="IPR003838">
    <property type="entry name" value="ABC3_permease_C"/>
</dbReference>
<keyword evidence="4 7" id="KW-1133">Transmembrane helix</keyword>
<evidence type="ECO:0000256" key="1">
    <source>
        <dbReference type="ARBA" id="ARBA00004651"/>
    </source>
</evidence>
<feature type="domain" description="MacB-like periplasmic core" evidence="9">
    <location>
        <begin position="17"/>
        <end position="242"/>
    </location>
</feature>